<reference evidence="3" key="1">
    <citation type="journal article" date="2019" name="Int. J. Syst. Evol. Microbiol.">
        <title>The Global Catalogue of Microorganisms (GCM) 10K type strain sequencing project: providing services to taxonomists for standard genome sequencing and annotation.</title>
        <authorList>
            <consortium name="The Broad Institute Genomics Platform"/>
            <consortium name="The Broad Institute Genome Sequencing Center for Infectious Disease"/>
            <person name="Wu L."/>
            <person name="Ma J."/>
        </authorList>
    </citation>
    <scope>NUCLEOTIDE SEQUENCE [LARGE SCALE GENOMIC DNA]</scope>
    <source>
        <strain evidence="3">KACC 12633</strain>
    </source>
</reference>
<dbReference type="Proteomes" id="UP001596150">
    <property type="component" value="Unassembled WGS sequence"/>
</dbReference>
<gene>
    <name evidence="2" type="ORF">ACFPP9_16080</name>
</gene>
<evidence type="ECO:0000313" key="2">
    <source>
        <dbReference type="EMBL" id="MFC5517304.1"/>
    </source>
</evidence>
<dbReference type="RefSeq" id="WP_266345551.1">
    <property type="nucleotide sequence ID" value="NZ_JAPKNH010000009.1"/>
</dbReference>
<keyword evidence="2" id="KW-0540">Nuclease</keyword>
<dbReference type="InterPro" id="IPR047216">
    <property type="entry name" value="Endonuclease_DUF559_bact"/>
</dbReference>
<comment type="caution">
    <text evidence="2">The sequence shown here is derived from an EMBL/GenBank/DDBJ whole genome shotgun (WGS) entry which is preliminary data.</text>
</comment>
<dbReference type="GO" id="GO:0004519">
    <property type="term" value="F:endonuclease activity"/>
    <property type="evidence" value="ECO:0007669"/>
    <property type="project" value="UniProtKB-KW"/>
</dbReference>
<evidence type="ECO:0000313" key="3">
    <source>
        <dbReference type="Proteomes" id="UP001596150"/>
    </source>
</evidence>
<dbReference type="PANTHER" id="PTHR38590">
    <property type="entry name" value="BLL0828 PROTEIN"/>
    <property type="match status" value="1"/>
</dbReference>
<dbReference type="Gene3D" id="3.40.960.10">
    <property type="entry name" value="VSR Endonuclease"/>
    <property type="match status" value="1"/>
</dbReference>
<keyword evidence="2" id="KW-0378">Hydrolase</keyword>
<keyword evidence="3" id="KW-1185">Reference proteome</keyword>
<dbReference type="Pfam" id="PF04480">
    <property type="entry name" value="DUF559"/>
    <property type="match status" value="1"/>
</dbReference>
<protein>
    <submittedName>
        <fullName evidence="2">Endonuclease domain-containing protein</fullName>
    </submittedName>
</protein>
<dbReference type="InterPro" id="IPR011335">
    <property type="entry name" value="Restrct_endonuc-II-like"/>
</dbReference>
<sequence length="130" mass="14746">MDRFKARARALRSSQTSAEARLWYVLRGRRLLDWKFRRQQPIDRYVVDFVTFAGRLIVEVDGATHSSDGERQHDAKRSDVLTSLGFHILRVTNTDIYEDLPGVGEAILRELATDRFSPLPEGEVDGEAGG</sequence>
<dbReference type="PANTHER" id="PTHR38590:SF1">
    <property type="entry name" value="BLL0828 PROTEIN"/>
    <property type="match status" value="1"/>
</dbReference>
<proteinExistence type="predicted"/>
<keyword evidence="2" id="KW-0255">Endonuclease</keyword>
<dbReference type="CDD" id="cd01038">
    <property type="entry name" value="Endonuclease_DUF559"/>
    <property type="match status" value="1"/>
</dbReference>
<dbReference type="EMBL" id="JBHSML010000007">
    <property type="protein sequence ID" value="MFC5517304.1"/>
    <property type="molecule type" value="Genomic_DNA"/>
</dbReference>
<accession>A0ABW0PXK6</accession>
<dbReference type="InterPro" id="IPR007569">
    <property type="entry name" value="DUF559"/>
</dbReference>
<feature type="domain" description="DUF559" evidence="1">
    <location>
        <begin position="4"/>
        <end position="111"/>
    </location>
</feature>
<name>A0ABW0PXK6_9HYPH</name>
<evidence type="ECO:0000259" key="1">
    <source>
        <dbReference type="Pfam" id="PF04480"/>
    </source>
</evidence>
<dbReference type="SUPFAM" id="SSF52980">
    <property type="entry name" value="Restriction endonuclease-like"/>
    <property type="match status" value="1"/>
</dbReference>
<organism evidence="2 3">
    <name type="scientific">Kaistia terrae</name>
    <dbReference type="NCBI Taxonomy" id="537017"/>
    <lineage>
        <taxon>Bacteria</taxon>
        <taxon>Pseudomonadati</taxon>
        <taxon>Pseudomonadota</taxon>
        <taxon>Alphaproteobacteria</taxon>
        <taxon>Hyphomicrobiales</taxon>
        <taxon>Kaistiaceae</taxon>
        <taxon>Kaistia</taxon>
    </lineage>
</organism>